<protein>
    <submittedName>
        <fullName evidence="2">Uncharacterized protein</fullName>
    </submittedName>
</protein>
<feature type="region of interest" description="Disordered" evidence="1">
    <location>
        <begin position="42"/>
        <end position="73"/>
    </location>
</feature>
<reference evidence="2 3" key="1">
    <citation type="submission" date="2019-03" db="EMBL/GenBank/DDBJ databases">
        <title>Genomic Encyclopedia of Type Strains, Phase III (KMG-III): the genomes of soil and plant-associated and newly described type strains.</title>
        <authorList>
            <person name="Whitman W."/>
        </authorList>
    </citation>
    <scope>NUCLEOTIDE SEQUENCE [LARGE SCALE GENOMIC DNA]</scope>
    <source>
        <strain evidence="2 3">VKM Ac-2527</strain>
    </source>
</reference>
<sequence>MMPLINCRPNSTNTTRRGQRLSKVADEYVAEMRAQGYANQHDHFWATHSTPRTPSRRRARWLAGHNSGLQDPS</sequence>
<keyword evidence="3" id="KW-1185">Reference proteome</keyword>
<feature type="region of interest" description="Disordered" evidence="1">
    <location>
        <begin position="1"/>
        <end position="20"/>
    </location>
</feature>
<accession>A0A4V3C989</accession>
<evidence type="ECO:0000313" key="2">
    <source>
        <dbReference type="EMBL" id="TDO44551.1"/>
    </source>
</evidence>
<organism evidence="2 3">
    <name type="scientific">Kribbella caucasensis</name>
    <dbReference type="NCBI Taxonomy" id="2512215"/>
    <lineage>
        <taxon>Bacteria</taxon>
        <taxon>Bacillati</taxon>
        <taxon>Actinomycetota</taxon>
        <taxon>Actinomycetes</taxon>
        <taxon>Propionibacteriales</taxon>
        <taxon>Kribbellaceae</taxon>
        <taxon>Kribbella</taxon>
    </lineage>
</organism>
<dbReference type="EMBL" id="SNWQ01000015">
    <property type="protein sequence ID" value="TDO44551.1"/>
    <property type="molecule type" value="Genomic_DNA"/>
</dbReference>
<name>A0A4V3C989_9ACTN</name>
<proteinExistence type="predicted"/>
<dbReference type="AlphaFoldDB" id="A0A4V3C989"/>
<dbReference type="Proteomes" id="UP000295388">
    <property type="component" value="Unassembled WGS sequence"/>
</dbReference>
<evidence type="ECO:0000313" key="3">
    <source>
        <dbReference type="Proteomes" id="UP000295388"/>
    </source>
</evidence>
<comment type="caution">
    <text evidence="2">The sequence shown here is derived from an EMBL/GenBank/DDBJ whole genome shotgun (WGS) entry which is preliminary data.</text>
</comment>
<gene>
    <name evidence="2" type="ORF">EV643_11550</name>
</gene>
<evidence type="ECO:0000256" key="1">
    <source>
        <dbReference type="SAM" id="MobiDB-lite"/>
    </source>
</evidence>